<feature type="non-terminal residue" evidence="2">
    <location>
        <position position="134"/>
    </location>
</feature>
<keyword evidence="3" id="KW-1185">Reference proteome</keyword>
<evidence type="ECO:0000256" key="1">
    <source>
        <dbReference type="SAM" id="MobiDB-lite"/>
    </source>
</evidence>
<gene>
    <name evidence="2" type="ORF">CY34DRAFT_32129</name>
</gene>
<feature type="non-terminal residue" evidence="2">
    <location>
        <position position="1"/>
    </location>
</feature>
<protein>
    <submittedName>
        <fullName evidence="2">Uncharacterized protein</fullName>
    </submittedName>
</protein>
<dbReference type="HOGENOM" id="CLU_117471_1_0_1"/>
<dbReference type="EMBL" id="KN835143">
    <property type="protein sequence ID" value="KIK47790.1"/>
    <property type="molecule type" value="Genomic_DNA"/>
</dbReference>
<accession>A0A0D0ABY5</accession>
<evidence type="ECO:0000313" key="3">
    <source>
        <dbReference type="Proteomes" id="UP000054485"/>
    </source>
</evidence>
<dbReference type="Proteomes" id="UP000054485">
    <property type="component" value="Unassembled WGS sequence"/>
</dbReference>
<organism evidence="2 3">
    <name type="scientific">Suillus luteus UH-Slu-Lm8-n1</name>
    <dbReference type="NCBI Taxonomy" id="930992"/>
    <lineage>
        <taxon>Eukaryota</taxon>
        <taxon>Fungi</taxon>
        <taxon>Dikarya</taxon>
        <taxon>Basidiomycota</taxon>
        <taxon>Agaricomycotina</taxon>
        <taxon>Agaricomycetes</taxon>
        <taxon>Agaricomycetidae</taxon>
        <taxon>Boletales</taxon>
        <taxon>Suillineae</taxon>
        <taxon>Suillaceae</taxon>
        <taxon>Suillus</taxon>
    </lineage>
</organism>
<sequence length="134" mass="14345">IEKLGGKLSSKRNFPWKTLPAELIRLGMIIRGYPEDVLLPGDFHTTSNKGIANLTLKETGILVAALKAGSMQVKKVSEATQAKLLTSEMPVLEGAPPAEDSAHRGGRRLFVNGKSDRLGAPRAKPSAAATKMKK</sequence>
<dbReference type="AlphaFoldDB" id="A0A0D0ABY5"/>
<dbReference type="OrthoDB" id="2625733at2759"/>
<name>A0A0D0ABY5_9AGAM</name>
<feature type="region of interest" description="Disordered" evidence="1">
    <location>
        <begin position="92"/>
        <end position="134"/>
    </location>
</feature>
<proteinExistence type="predicted"/>
<dbReference type="InParanoid" id="A0A0D0ABY5"/>
<evidence type="ECO:0000313" key="2">
    <source>
        <dbReference type="EMBL" id="KIK47790.1"/>
    </source>
</evidence>
<reference evidence="2 3" key="1">
    <citation type="submission" date="2014-04" db="EMBL/GenBank/DDBJ databases">
        <authorList>
            <consortium name="DOE Joint Genome Institute"/>
            <person name="Kuo A."/>
            <person name="Ruytinx J."/>
            <person name="Rineau F."/>
            <person name="Colpaert J."/>
            <person name="Kohler A."/>
            <person name="Nagy L.G."/>
            <person name="Floudas D."/>
            <person name="Copeland A."/>
            <person name="Barry K.W."/>
            <person name="Cichocki N."/>
            <person name="Veneault-Fourrey C."/>
            <person name="LaButti K."/>
            <person name="Lindquist E.A."/>
            <person name="Lipzen A."/>
            <person name="Lundell T."/>
            <person name="Morin E."/>
            <person name="Murat C."/>
            <person name="Sun H."/>
            <person name="Tunlid A."/>
            <person name="Henrissat B."/>
            <person name="Grigoriev I.V."/>
            <person name="Hibbett D.S."/>
            <person name="Martin F."/>
            <person name="Nordberg H.P."/>
            <person name="Cantor M.N."/>
            <person name="Hua S.X."/>
        </authorList>
    </citation>
    <scope>NUCLEOTIDE SEQUENCE [LARGE SCALE GENOMIC DNA]</scope>
    <source>
        <strain evidence="2 3">UH-Slu-Lm8-n1</strain>
    </source>
</reference>
<reference evidence="3" key="2">
    <citation type="submission" date="2015-01" db="EMBL/GenBank/DDBJ databases">
        <title>Evolutionary Origins and Diversification of the Mycorrhizal Mutualists.</title>
        <authorList>
            <consortium name="DOE Joint Genome Institute"/>
            <consortium name="Mycorrhizal Genomics Consortium"/>
            <person name="Kohler A."/>
            <person name="Kuo A."/>
            <person name="Nagy L.G."/>
            <person name="Floudas D."/>
            <person name="Copeland A."/>
            <person name="Barry K.W."/>
            <person name="Cichocki N."/>
            <person name="Veneault-Fourrey C."/>
            <person name="LaButti K."/>
            <person name="Lindquist E.A."/>
            <person name="Lipzen A."/>
            <person name="Lundell T."/>
            <person name="Morin E."/>
            <person name="Murat C."/>
            <person name="Riley R."/>
            <person name="Ohm R."/>
            <person name="Sun H."/>
            <person name="Tunlid A."/>
            <person name="Henrissat B."/>
            <person name="Grigoriev I.V."/>
            <person name="Hibbett D.S."/>
            <person name="Martin F."/>
        </authorList>
    </citation>
    <scope>NUCLEOTIDE SEQUENCE [LARGE SCALE GENOMIC DNA]</scope>
    <source>
        <strain evidence="3">UH-Slu-Lm8-n1</strain>
    </source>
</reference>